<evidence type="ECO:0000256" key="1">
    <source>
        <dbReference type="SAM" id="MobiDB-lite"/>
    </source>
</evidence>
<organism evidence="2 3">
    <name type="scientific">Solanum verrucosum</name>
    <dbReference type="NCBI Taxonomy" id="315347"/>
    <lineage>
        <taxon>Eukaryota</taxon>
        <taxon>Viridiplantae</taxon>
        <taxon>Streptophyta</taxon>
        <taxon>Embryophyta</taxon>
        <taxon>Tracheophyta</taxon>
        <taxon>Spermatophyta</taxon>
        <taxon>Magnoliopsida</taxon>
        <taxon>eudicotyledons</taxon>
        <taxon>Gunneridae</taxon>
        <taxon>Pentapetalae</taxon>
        <taxon>asterids</taxon>
        <taxon>lamiids</taxon>
        <taxon>Solanales</taxon>
        <taxon>Solanaceae</taxon>
        <taxon>Solanoideae</taxon>
        <taxon>Solaneae</taxon>
        <taxon>Solanum</taxon>
    </lineage>
</organism>
<proteinExistence type="predicted"/>
<dbReference type="AlphaFoldDB" id="A0AAF0TAE7"/>
<feature type="compositionally biased region" description="Polar residues" evidence="1">
    <location>
        <begin position="1"/>
        <end position="18"/>
    </location>
</feature>
<dbReference type="Proteomes" id="UP001234989">
    <property type="component" value="Chromosome 2"/>
</dbReference>
<name>A0AAF0TAE7_SOLVR</name>
<feature type="region of interest" description="Disordered" evidence="1">
    <location>
        <begin position="82"/>
        <end position="121"/>
    </location>
</feature>
<dbReference type="EMBL" id="CP133613">
    <property type="protein sequence ID" value="WMV13837.1"/>
    <property type="molecule type" value="Genomic_DNA"/>
</dbReference>
<protein>
    <recommendedName>
        <fullName evidence="4">Transposase MuDR plant domain-containing protein</fullName>
    </recommendedName>
</protein>
<feature type="compositionally biased region" description="Acidic residues" evidence="1">
    <location>
        <begin position="32"/>
        <end position="57"/>
    </location>
</feature>
<gene>
    <name evidence="2" type="ORF">MTR67_007222</name>
</gene>
<feature type="region of interest" description="Disordered" evidence="1">
    <location>
        <begin position="1"/>
        <end position="61"/>
    </location>
</feature>
<sequence>MGESGSAFNTRTSESENFNFGIGEDHLNKEVEDSDYSTENNDEFEAELNGEDEEENYGSDVHEKVRELRAEHRAFQRWKRRERVSADNEEVPVGEDGPDQGFDETGIGKVSHEGRLGGDEPYFASSDEDCFELDEDECCDDDEHESGRARIVKLSRKRRTTTQKIIHDPTAKKVVWLLGMVSKYVKEFRQTVTKYVVRRRVQVEKWVNEPNKARVRCKDGCP</sequence>
<feature type="compositionally biased region" description="Acidic residues" evidence="1">
    <location>
        <begin position="87"/>
        <end position="102"/>
    </location>
</feature>
<evidence type="ECO:0000313" key="3">
    <source>
        <dbReference type="Proteomes" id="UP001234989"/>
    </source>
</evidence>
<evidence type="ECO:0000313" key="2">
    <source>
        <dbReference type="EMBL" id="WMV13837.1"/>
    </source>
</evidence>
<accession>A0AAF0TAE7</accession>
<reference evidence="2" key="1">
    <citation type="submission" date="2023-08" db="EMBL/GenBank/DDBJ databases">
        <title>A de novo genome assembly of Solanum verrucosum Schlechtendal, a Mexican diploid species geographically isolated from the other diploid A-genome species in potato relatives.</title>
        <authorList>
            <person name="Hosaka K."/>
        </authorList>
    </citation>
    <scope>NUCLEOTIDE SEQUENCE</scope>
    <source>
        <tissue evidence="2">Young leaves</tissue>
    </source>
</reference>
<keyword evidence="3" id="KW-1185">Reference proteome</keyword>
<evidence type="ECO:0008006" key="4">
    <source>
        <dbReference type="Google" id="ProtNLM"/>
    </source>
</evidence>